<reference evidence="5 6" key="1">
    <citation type="submission" date="2024-03" db="EMBL/GenBank/DDBJ databases">
        <title>Human intestinal bacterial collection.</title>
        <authorList>
            <person name="Pauvert C."/>
            <person name="Hitch T.C.A."/>
            <person name="Clavel T."/>
        </authorList>
    </citation>
    <scope>NUCLEOTIDE SEQUENCE [LARGE SCALE GENOMIC DNA]</scope>
    <source>
        <strain evidence="5 6">CLA-AA-H81</strain>
    </source>
</reference>
<evidence type="ECO:0000259" key="4">
    <source>
        <dbReference type="Pfam" id="PF01590"/>
    </source>
</evidence>
<accession>A0ABV1CXX4</accession>
<evidence type="ECO:0000313" key="6">
    <source>
        <dbReference type="Proteomes" id="UP001433088"/>
    </source>
</evidence>
<protein>
    <submittedName>
        <fullName evidence="5">NAD-dependent epimerase/dehydratase family protein</fullName>
    </submittedName>
</protein>
<dbReference type="Gene3D" id="3.30.450.40">
    <property type="match status" value="1"/>
</dbReference>
<comment type="caution">
    <text evidence="5">The sequence shown here is derived from an EMBL/GenBank/DDBJ whole genome shotgun (WGS) entry which is preliminary data.</text>
</comment>
<dbReference type="EMBL" id="JBBMEU010000068">
    <property type="protein sequence ID" value="MEQ2422993.1"/>
    <property type="molecule type" value="Genomic_DNA"/>
</dbReference>
<dbReference type="SUPFAM" id="SSF55781">
    <property type="entry name" value="GAF domain-like"/>
    <property type="match status" value="1"/>
</dbReference>
<dbReference type="Pfam" id="PF01370">
    <property type="entry name" value="Epimerase"/>
    <property type="match status" value="1"/>
</dbReference>
<dbReference type="InterPro" id="IPR036291">
    <property type="entry name" value="NAD(P)-bd_dom_sf"/>
</dbReference>
<dbReference type="Gene3D" id="3.40.50.720">
    <property type="entry name" value="NAD(P)-binding Rossmann-like Domain"/>
    <property type="match status" value="1"/>
</dbReference>
<feature type="domain" description="GAF" evidence="4">
    <location>
        <begin position="478"/>
        <end position="600"/>
    </location>
</feature>
<dbReference type="InterPro" id="IPR029016">
    <property type="entry name" value="GAF-like_dom_sf"/>
</dbReference>
<evidence type="ECO:0000256" key="2">
    <source>
        <dbReference type="SAM" id="Phobius"/>
    </source>
</evidence>
<dbReference type="InterPro" id="IPR001509">
    <property type="entry name" value="Epimerase_deHydtase"/>
</dbReference>
<feature type="transmembrane region" description="Helical" evidence="2">
    <location>
        <begin position="366"/>
        <end position="391"/>
    </location>
</feature>
<dbReference type="RefSeq" id="WP_292281361.1">
    <property type="nucleotide sequence ID" value="NZ_JBBMEU010000068.1"/>
</dbReference>
<dbReference type="PANTHER" id="PTHR43000">
    <property type="entry name" value="DTDP-D-GLUCOSE 4,6-DEHYDRATASE-RELATED"/>
    <property type="match status" value="1"/>
</dbReference>
<proteinExistence type="inferred from homology"/>
<evidence type="ECO:0000259" key="3">
    <source>
        <dbReference type="Pfam" id="PF01370"/>
    </source>
</evidence>
<name>A0ABV1CXX4_9FIRM</name>
<sequence>MASEIQTIKKSVLIKCATYIEQSLIPVFQKENWEVFLLGKKKTDFCNVTAYDCKSDRDALQQVLSVYHFDLIVYDLREKIGIQSIACLEEFLQVASTRSQGKILFLSGADVLEKKRIPAIETTFVQTESKEGKLLSRLEALALSWKQQGLHITILRFPDIYGTGMERKDNFISQYLYACAENKSVPLYRSDEKRDFLSSQDVAYAIFQTYERGYIGDYLHFASGKPLTYDDFYHIVWENMDKEPKIDSHKQGHFAQAILDPEQARKQIGWKARHSLAENIADVYRDVTHTLLFEEKRRQKERQEQRDKKIKERIMPYAENVIGALLMLWLMQIQGGSSVNPIVPFDFNFLYIAVMGLLYGRRQAFLAVFFSYLILLVLSFGNLGFGLIAVMYQPAELLHFLSYLAMGVITGYISEQSKFRDDENRWQHLHDQERYRFLCHMFKANVNIKDKMYRQIVNSQDSIGRIYRIVSTLDSVEPENIYNKTALVTAEVLDVSQIIIYSVGRDSAYLRQKVRIGDMTEGEPHSLRIDDYPYLQQMMKEHNLFINRDLIKGLPDLAAPIIYEGRVIAVIQVYQMDFDKWSTFELNLMAVTSRLVSTSLARAYTWEQEMMERRYIPGTRILKEKEFVHIIEELRERHQMQKGYSVTIARIDLPGMTYKQIDQRLGNQIRLEDYMGILGDSVWIMFTDVNKQTLALIQKRLAQGGVLISEAKEVI</sequence>
<dbReference type="InterPro" id="IPR003018">
    <property type="entry name" value="GAF"/>
</dbReference>
<dbReference type="Proteomes" id="UP001433088">
    <property type="component" value="Unassembled WGS sequence"/>
</dbReference>
<feature type="transmembrane region" description="Helical" evidence="2">
    <location>
        <begin position="339"/>
        <end position="359"/>
    </location>
</feature>
<dbReference type="SUPFAM" id="SSF51735">
    <property type="entry name" value="NAD(P)-binding Rossmann-fold domains"/>
    <property type="match status" value="1"/>
</dbReference>
<evidence type="ECO:0000256" key="1">
    <source>
        <dbReference type="ARBA" id="ARBA00007637"/>
    </source>
</evidence>
<comment type="similarity">
    <text evidence="1">Belongs to the NAD(P)-dependent epimerase/dehydratase family.</text>
</comment>
<keyword evidence="2" id="KW-0812">Transmembrane</keyword>
<organism evidence="5 6">
    <name type="scientific">Megasphaera intestinihominis</name>
    <dbReference type="NCBI Taxonomy" id="3133159"/>
    <lineage>
        <taxon>Bacteria</taxon>
        <taxon>Bacillati</taxon>
        <taxon>Bacillota</taxon>
        <taxon>Negativicutes</taxon>
        <taxon>Veillonellales</taxon>
        <taxon>Veillonellaceae</taxon>
        <taxon>Megasphaera</taxon>
    </lineage>
</organism>
<dbReference type="Pfam" id="PF01590">
    <property type="entry name" value="GAF"/>
    <property type="match status" value="1"/>
</dbReference>
<feature type="transmembrane region" description="Helical" evidence="2">
    <location>
        <begin position="314"/>
        <end position="333"/>
    </location>
</feature>
<gene>
    <name evidence="5" type="ORF">WMO23_09675</name>
</gene>
<evidence type="ECO:0000313" key="5">
    <source>
        <dbReference type="EMBL" id="MEQ2422993.1"/>
    </source>
</evidence>
<feature type="domain" description="NAD-dependent epimerase/dehydratase" evidence="3">
    <location>
        <begin position="92"/>
        <end position="212"/>
    </location>
</feature>
<keyword evidence="2" id="KW-0472">Membrane</keyword>
<keyword evidence="2" id="KW-1133">Transmembrane helix</keyword>
<keyword evidence="6" id="KW-1185">Reference proteome</keyword>